<proteinExistence type="inferred from homology"/>
<accession>A0A0F7HNH3</accession>
<reference evidence="3 5" key="3">
    <citation type="submission" date="2016-10" db="EMBL/GenBank/DDBJ databases">
        <authorList>
            <person name="Varghese N."/>
            <person name="Submissions S."/>
        </authorList>
    </citation>
    <scope>NUCLEOTIDE SEQUENCE [LARGE SCALE GENOMIC DNA]</scope>
    <source>
        <strain evidence="3 5">CGMCC 1.6501</strain>
    </source>
</reference>
<dbReference type="CDD" id="cd00448">
    <property type="entry name" value="YjgF_YER057c_UK114_family"/>
    <property type="match status" value="1"/>
</dbReference>
<keyword evidence="4" id="KW-1185">Reference proteome</keyword>
<dbReference type="RefSeq" id="WP_046791324.1">
    <property type="nucleotide sequence ID" value="NZ_CP011366.1"/>
</dbReference>
<dbReference type="OrthoDB" id="9803101at2"/>
<dbReference type="AlphaFoldDB" id="A0A0F7HNH3"/>
<dbReference type="PANTHER" id="PTHR11803">
    <property type="entry name" value="2-IMINOBUTANOATE/2-IMINOPROPANOATE DEAMINASE RIDA"/>
    <property type="match status" value="1"/>
</dbReference>
<gene>
    <name evidence="2" type="ORF">AAT16_13715</name>
    <name evidence="3" type="ORF">SAMN05216235_1005</name>
</gene>
<organism evidence="3 5">
    <name type="scientific">Salinicoccus halodurans</name>
    <dbReference type="NCBI Taxonomy" id="407035"/>
    <lineage>
        <taxon>Bacteria</taxon>
        <taxon>Bacillati</taxon>
        <taxon>Bacillota</taxon>
        <taxon>Bacilli</taxon>
        <taxon>Bacillales</taxon>
        <taxon>Staphylococcaceae</taxon>
        <taxon>Salinicoccus</taxon>
    </lineage>
</organism>
<dbReference type="EMBL" id="FOTB01000002">
    <property type="protein sequence ID" value="SFK66464.1"/>
    <property type="molecule type" value="Genomic_DNA"/>
</dbReference>
<dbReference type="InterPro" id="IPR006175">
    <property type="entry name" value="YjgF/YER057c/UK114"/>
</dbReference>
<dbReference type="InterPro" id="IPR035959">
    <property type="entry name" value="RutC-like_sf"/>
</dbReference>
<evidence type="ECO:0000313" key="3">
    <source>
        <dbReference type="EMBL" id="SFK66464.1"/>
    </source>
</evidence>
<dbReference type="InterPro" id="IPR019897">
    <property type="entry name" value="RidA_CS"/>
</dbReference>
<dbReference type="InterPro" id="IPR006056">
    <property type="entry name" value="RidA"/>
</dbReference>
<evidence type="ECO:0000313" key="2">
    <source>
        <dbReference type="EMBL" id="AKG75147.1"/>
    </source>
</evidence>
<reference evidence="4" key="2">
    <citation type="submission" date="2015-04" db="EMBL/GenBank/DDBJ databases">
        <title>Complete genome sequence of Salinicoccus halodurans strain H3B36, isolated from the Qaidam basin of China.</title>
        <authorList>
            <person name="Ma Y."/>
            <person name="Jiang K."/>
            <person name="Xue Y."/>
        </authorList>
    </citation>
    <scope>NUCLEOTIDE SEQUENCE [LARGE SCALE GENOMIC DNA]</scope>
    <source>
        <strain evidence="4">H3B36</strain>
    </source>
</reference>
<name>A0A0F7HNH3_9STAP</name>
<dbReference type="Gene3D" id="3.30.1330.40">
    <property type="entry name" value="RutC-like"/>
    <property type="match status" value="1"/>
</dbReference>
<protein>
    <submittedName>
        <fullName evidence="3">Endoribonuclease L-PSP</fullName>
    </submittedName>
</protein>
<dbReference type="NCBIfam" id="TIGR00004">
    <property type="entry name" value="Rid family detoxifying hydrolase"/>
    <property type="match status" value="1"/>
</dbReference>
<dbReference type="SUPFAM" id="SSF55298">
    <property type="entry name" value="YjgF-like"/>
    <property type="match status" value="1"/>
</dbReference>
<evidence type="ECO:0000313" key="5">
    <source>
        <dbReference type="Proteomes" id="UP000183090"/>
    </source>
</evidence>
<dbReference type="Proteomes" id="UP000034029">
    <property type="component" value="Chromosome"/>
</dbReference>
<dbReference type="PROSITE" id="PS01094">
    <property type="entry name" value="UPF0076"/>
    <property type="match status" value="1"/>
</dbReference>
<dbReference type="GO" id="GO:0005829">
    <property type="term" value="C:cytosol"/>
    <property type="evidence" value="ECO:0007669"/>
    <property type="project" value="TreeGrafter"/>
</dbReference>
<dbReference type="Pfam" id="PF01042">
    <property type="entry name" value="Ribonuc_L-PSP"/>
    <property type="match status" value="1"/>
</dbReference>
<evidence type="ECO:0000256" key="1">
    <source>
        <dbReference type="ARBA" id="ARBA00010552"/>
    </source>
</evidence>
<dbReference type="Proteomes" id="UP000183090">
    <property type="component" value="Unassembled WGS sequence"/>
</dbReference>
<dbReference type="PANTHER" id="PTHR11803:SF39">
    <property type="entry name" value="2-IMINOBUTANOATE_2-IMINOPROPANOATE DEAMINASE"/>
    <property type="match status" value="1"/>
</dbReference>
<dbReference type="EMBL" id="CP011366">
    <property type="protein sequence ID" value="AKG75147.1"/>
    <property type="molecule type" value="Genomic_DNA"/>
</dbReference>
<reference evidence="2 4" key="1">
    <citation type="journal article" date="2015" name="Int. J. Syst. Evol. Microbiol.">
        <title>Complete genome sequence of Salinicoccus halodurans H3B36, isolated from the Qaidam Basin in China.</title>
        <authorList>
            <person name="Jiang K."/>
            <person name="Xue Y."/>
            <person name="Ma Y."/>
        </authorList>
    </citation>
    <scope>NUCLEOTIDE SEQUENCE [LARGE SCALE GENOMIC DNA]</scope>
    <source>
        <strain evidence="2 4">H3B36</strain>
    </source>
</reference>
<dbReference type="GO" id="GO:0019239">
    <property type="term" value="F:deaminase activity"/>
    <property type="evidence" value="ECO:0007669"/>
    <property type="project" value="TreeGrafter"/>
</dbReference>
<dbReference type="KEGG" id="shv:AAT16_13715"/>
<dbReference type="FunFam" id="3.30.1330.40:FF:000001">
    <property type="entry name" value="L-PSP family endoribonuclease"/>
    <property type="match status" value="1"/>
</dbReference>
<comment type="similarity">
    <text evidence="1">Belongs to the RutC family.</text>
</comment>
<sequence length="126" mass="13748">MEPINSKNAPEALGPYSHGVKVGDMFYSSGQIPLTLEGEIVSDDVEEQTKQVMENVGAVLEAADMGFENIVKTTIFIKDMGDFPKINDVYGAYFSGKLPARSCVEVSRLPKDVQVEIEVVASKMES</sequence>
<evidence type="ECO:0000313" key="4">
    <source>
        <dbReference type="Proteomes" id="UP000034029"/>
    </source>
</evidence>